<reference evidence="1 2" key="1">
    <citation type="submission" date="2020-06" db="EMBL/GenBank/DDBJ databases">
        <title>Transcriptomic and genomic resources for Thalictrum thalictroides and T. hernandezii: Facilitating candidate gene discovery in an emerging model plant lineage.</title>
        <authorList>
            <person name="Arias T."/>
            <person name="Riano-Pachon D.M."/>
            <person name="Di Stilio V.S."/>
        </authorList>
    </citation>
    <scope>NUCLEOTIDE SEQUENCE [LARGE SCALE GENOMIC DNA]</scope>
    <source>
        <strain evidence="2">cv. WT478/WT964</strain>
        <tissue evidence="1">Leaves</tissue>
    </source>
</reference>
<dbReference type="Proteomes" id="UP000554482">
    <property type="component" value="Unassembled WGS sequence"/>
</dbReference>
<organism evidence="1 2">
    <name type="scientific">Thalictrum thalictroides</name>
    <name type="common">Rue-anemone</name>
    <name type="synonym">Anemone thalictroides</name>
    <dbReference type="NCBI Taxonomy" id="46969"/>
    <lineage>
        <taxon>Eukaryota</taxon>
        <taxon>Viridiplantae</taxon>
        <taxon>Streptophyta</taxon>
        <taxon>Embryophyta</taxon>
        <taxon>Tracheophyta</taxon>
        <taxon>Spermatophyta</taxon>
        <taxon>Magnoliopsida</taxon>
        <taxon>Ranunculales</taxon>
        <taxon>Ranunculaceae</taxon>
        <taxon>Thalictroideae</taxon>
        <taxon>Thalictrum</taxon>
    </lineage>
</organism>
<gene>
    <name evidence="1" type="ORF">FRX31_025549</name>
</gene>
<protein>
    <submittedName>
        <fullName evidence="1">Uncharacterized protein</fullName>
    </submittedName>
</protein>
<accession>A0A7J6VID1</accession>
<name>A0A7J6VID1_THATH</name>
<comment type="caution">
    <text evidence="1">The sequence shown here is derived from an EMBL/GenBank/DDBJ whole genome shotgun (WGS) entry which is preliminary data.</text>
</comment>
<feature type="non-terminal residue" evidence="1">
    <location>
        <position position="1"/>
    </location>
</feature>
<feature type="non-terminal residue" evidence="1">
    <location>
        <position position="76"/>
    </location>
</feature>
<evidence type="ECO:0000313" key="2">
    <source>
        <dbReference type="Proteomes" id="UP000554482"/>
    </source>
</evidence>
<keyword evidence="2" id="KW-1185">Reference proteome</keyword>
<dbReference type="AlphaFoldDB" id="A0A7J6VID1"/>
<evidence type="ECO:0000313" key="1">
    <source>
        <dbReference type="EMBL" id="KAF5184864.1"/>
    </source>
</evidence>
<dbReference type="EMBL" id="JABWDY010031491">
    <property type="protein sequence ID" value="KAF5184864.1"/>
    <property type="molecule type" value="Genomic_DNA"/>
</dbReference>
<dbReference type="OrthoDB" id="19329at2759"/>
<proteinExistence type="predicted"/>
<sequence length="76" mass="8575">LASLESYYVDADGKQLVTSDDQINTVELGSGRSELVITRKEYSGTFIRTLEYLRYYRQKPRPSQTRDVALAAVLSA</sequence>